<feature type="compositionally biased region" description="Basic and acidic residues" evidence="7">
    <location>
        <begin position="113"/>
        <end position="141"/>
    </location>
</feature>
<evidence type="ECO:0000256" key="2">
    <source>
        <dbReference type="ARBA" id="ARBA00022714"/>
    </source>
</evidence>
<keyword evidence="6" id="KW-0812">Transmembrane</keyword>
<keyword evidence="6" id="KW-0256">Endoplasmic reticulum</keyword>
<keyword evidence="6" id="KW-0472">Membrane</keyword>
<evidence type="ECO:0000256" key="4">
    <source>
        <dbReference type="ARBA" id="ARBA00023004"/>
    </source>
</evidence>
<feature type="transmembrane region" description="Helical" evidence="6">
    <location>
        <begin position="12"/>
        <end position="29"/>
    </location>
</feature>
<dbReference type="InterPro" id="IPR018967">
    <property type="entry name" value="FeS-contain_CDGSH-typ"/>
</dbReference>
<keyword evidence="6" id="KW-1133">Transmembrane helix</keyword>
<feature type="region of interest" description="Disordered" evidence="7">
    <location>
        <begin position="90"/>
        <end position="208"/>
    </location>
</feature>
<dbReference type="PROSITE" id="PS51257">
    <property type="entry name" value="PROKAR_LIPOPROTEIN"/>
    <property type="match status" value="1"/>
</dbReference>
<dbReference type="SMART" id="SM00704">
    <property type="entry name" value="ZnF_CDGSH"/>
    <property type="match status" value="1"/>
</dbReference>
<dbReference type="EMBL" id="JAWQEG010004787">
    <property type="protein sequence ID" value="KAK3860232.1"/>
    <property type="molecule type" value="Genomic_DNA"/>
</dbReference>
<gene>
    <name evidence="9" type="ORF">Pcinc_033703</name>
</gene>
<comment type="caution">
    <text evidence="9">The sequence shown here is derived from an EMBL/GenBank/DDBJ whole genome shotgun (WGS) entry which is preliminary data.</text>
</comment>
<comment type="cofactor">
    <cofactor evidence="6">
        <name>[2Fe-2S] cluster</name>
        <dbReference type="ChEBI" id="CHEBI:190135"/>
    </cofactor>
    <text evidence="6">Binds 1 [2Fe-2S] cluster.</text>
</comment>
<dbReference type="Proteomes" id="UP001286313">
    <property type="component" value="Unassembled WGS sequence"/>
</dbReference>
<keyword evidence="3 6" id="KW-0479">Metal-binding</keyword>
<comment type="subcellular location">
    <subcellularLocation>
        <location evidence="6">Endoplasmic reticulum membrane</location>
        <topology evidence="6">Single-pass membrane protein</topology>
    </subcellularLocation>
</comment>
<dbReference type="GO" id="GO:0051537">
    <property type="term" value="F:2 iron, 2 sulfur cluster binding"/>
    <property type="evidence" value="ECO:0007669"/>
    <property type="project" value="UniProtKB-UniRule"/>
</dbReference>
<dbReference type="GO" id="GO:0046872">
    <property type="term" value="F:metal ion binding"/>
    <property type="evidence" value="ECO:0007669"/>
    <property type="project" value="UniProtKB-UniRule"/>
</dbReference>
<dbReference type="Gene3D" id="3.40.5.90">
    <property type="entry name" value="CDGSH iron-sulfur domain, mitoNEET-type"/>
    <property type="match status" value="1"/>
</dbReference>
<dbReference type="PANTHER" id="PTHR13680:SF5">
    <property type="entry name" value="CDGSH IRON-SULFUR DOMAIN-CONTAINING PROTEIN 1"/>
    <property type="match status" value="1"/>
</dbReference>
<dbReference type="InterPro" id="IPR045131">
    <property type="entry name" value="CISD1/2"/>
</dbReference>
<feature type="compositionally biased region" description="Acidic residues" evidence="7">
    <location>
        <begin position="197"/>
        <end position="208"/>
    </location>
</feature>
<feature type="domain" description="Iron-binding zinc finger CDGSH type" evidence="8">
    <location>
        <begin position="51"/>
        <end position="89"/>
    </location>
</feature>
<reference evidence="9" key="1">
    <citation type="submission" date="2023-10" db="EMBL/GenBank/DDBJ databases">
        <title>Genome assemblies of two species of porcelain crab, Petrolisthes cinctipes and Petrolisthes manimaculis (Anomura: Porcellanidae).</title>
        <authorList>
            <person name="Angst P."/>
        </authorList>
    </citation>
    <scope>NUCLEOTIDE SEQUENCE</scope>
    <source>
        <strain evidence="9">PB745_01</strain>
        <tissue evidence="9">Gill</tissue>
    </source>
</reference>
<keyword evidence="4 6" id="KW-0408">Iron</keyword>
<evidence type="ECO:0000256" key="6">
    <source>
        <dbReference type="RuleBase" id="RU369084"/>
    </source>
</evidence>
<sequence>MDFYRNLSGKDLASLLPFGVACVAVGFGVKTLMDKQLGTAVNLSVRKNESKVADSVDIEDLGKQAVFCRCWRSSKFPYCDGTHNKHNALTEEGIEKEGEGEGIENGGEEEGVEKEGEGGIEKGRDEGEDGVEKEGEKGREDEGVEEGGEEGVEGVENGVKEVEKEGVEGREDEGVEKGEEGVEKGGGGVEKGGVKEGEEDGVENEGVK</sequence>
<dbReference type="AlphaFoldDB" id="A0AAE1ERQ8"/>
<feature type="compositionally biased region" description="Acidic residues" evidence="7">
    <location>
        <begin position="100"/>
        <end position="112"/>
    </location>
</feature>
<evidence type="ECO:0000313" key="9">
    <source>
        <dbReference type="EMBL" id="KAK3860232.1"/>
    </source>
</evidence>
<evidence type="ECO:0000256" key="7">
    <source>
        <dbReference type="SAM" id="MobiDB-lite"/>
    </source>
</evidence>
<keyword evidence="2 6" id="KW-0001">2Fe-2S</keyword>
<dbReference type="Pfam" id="PF09360">
    <property type="entry name" value="zf-CDGSH"/>
    <property type="match status" value="1"/>
</dbReference>
<evidence type="ECO:0000256" key="3">
    <source>
        <dbReference type="ARBA" id="ARBA00022723"/>
    </source>
</evidence>
<evidence type="ECO:0000259" key="8">
    <source>
        <dbReference type="SMART" id="SM00704"/>
    </source>
</evidence>
<protein>
    <recommendedName>
        <fullName evidence="6">CDGSH iron-sulfur domain-containing protein 2 homologue</fullName>
    </recommendedName>
</protein>
<dbReference type="PANTHER" id="PTHR13680">
    <property type="entry name" value="CDGSH IRON-SULFUR DOMAIN-CONTAINING PROTEIN 1"/>
    <property type="match status" value="1"/>
</dbReference>
<dbReference type="GO" id="GO:0010506">
    <property type="term" value="P:regulation of autophagy"/>
    <property type="evidence" value="ECO:0007669"/>
    <property type="project" value="UniProtKB-UniRule"/>
</dbReference>
<proteinExistence type="inferred from homology"/>
<organism evidence="9 10">
    <name type="scientific">Petrolisthes cinctipes</name>
    <name type="common">Flat porcelain crab</name>
    <dbReference type="NCBI Taxonomy" id="88211"/>
    <lineage>
        <taxon>Eukaryota</taxon>
        <taxon>Metazoa</taxon>
        <taxon>Ecdysozoa</taxon>
        <taxon>Arthropoda</taxon>
        <taxon>Crustacea</taxon>
        <taxon>Multicrustacea</taxon>
        <taxon>Malacostraca</taxon>
        <taxon>Eumalacostraca</taxon>
        <taxon>Eucarida</taxon>
        <taxon>Decapoda</taxon>
        <taxon>Pleocyemata</taxon>
        <taxon>Anomura</taxon>
        <taxon>Galatheoidea</taxon>
        <taxon>Porcellanidae</taxon>
        <taxon>Petrolisthes</taxon>
    </lineage>
</organism>
<dbReference type="GO" id="GO:0005789">
    <property type="term" value="C:endoplasmic reticulum membrane"/>
    <property type="evidence" value="ECO:0007669"/>
    <property type="project" value="UniProtKB-SubCell"/>
</dbReference>
<evidence type="ECO:0000313" key="10">
    <source>
        <dbReference type="Proteomes" id="UP001286313"/>
    </source>
</evidence>
<comment type="similarity">
    <text evidence="1 6">Belongs to the CISD protein family. CISD2 subfamily.</text>
</comment>
<keyword evidence="5 6" id="KW-0411">Iron-sulfur</keyword>
<feature type="compositionally biased region" description="Basic and acidic residues" evidence="7">
    <location>
        <begin position="158"/>
        <end position="169"/>
    </location>
</feature>
<name>A0AAE1ERQ8_PETCI</name>
<accession>A0AAE1ERQ8</accession>
<evidence type="ECO:0000256" key="5">
    <source>
        <dbReference type="ARBA" id="ARBA00023014"/>
    </source>
</evidence>
<keyword evidence="10" id="KW-1185">Reference proteome</keyword>
<evidence type="ECO:0000256" key="1">
    <source>
        <dbReference type="ARBA" id="ARBA00008624"/>
    </source>
</evidence>
<dbReference type="GO" id="GO:0005741">
    <property type="term" value="C:mitochondrial outer membrane"/>
    <property type="evidence" value="ECO:0007669"/>
    <property type="project" value="TreeGrafter"/>
</dbReference>
<dbReference type="InterPro" id="IPR042216">
    <property type="entry name" value="MitoNEET_CISD"/>
</dbReference>
<feature type="compositionally biased region" description="Acidic residues" evidence="7">
    <location>
        <begin position="142"/>
        <end position="153"/>
    </location>
</feature>